<organism evidence="1 2">
    <name type="scientific">Spiromyces aspiralis</name>
    <dbReference type="NCBI Taxonomy" id="68401"/>
    <lineage>
        <taxon>Eukaryota</taxon>
        <taxon>Fungi</taxon>
        <taxon>Fungi incertae sedis</taxon>
        <taxon>Zoopagomycota</taxon>
        <taxon>Kickxellomycotina</taxon>
        <taxon>Kickxellomycetes</taxon>
        <taxon>Kickxellales</taxon>
        <taxon>Kickxellaceae</taxon>
        <taxon>Spiromyces</taxon>
    </lineage>
</organism>
<feature type="non-terminal residue" evidence="1">
    <location>
        <position position="1"/>
    </location>
</feature>
<reference evidence="1" key="1">
    <citation type="submission" date="2022-06" db="EMBL/GenBank/DDBJ databases">
        <title>Phylogenomic reconstructions and comparative analyses of Kickxellomycotina fungi.</title>
        <authorList>
            <person name="Reynolds N.K."/>
            <person name="Stajich J.E."/>
            <person name="Barry K."/>
            <person name="Grigoriev I.V."/>
            <person name="Crous P."/>
            <person name="Smith M.E."/>
        </authorList>
    </citation>
    <scope>NUCLEOTIDE SEQUENCE</scope>
    <source>
        <strain evidence="1">RSA 2271</strain>
    </source>
</reference>
<keyword evidence="2" id="KW-1185">Reference proteome</keyword>
<proteinExistence type="predicted"/>
<dbReference type="Proteomes" id="UP001145114">
    <property type="component" value="Unassembled WGS sequence"/>
</dbReference>
<protein>
    <submittedName>
        <fullName evidence="1">Uncharacterized protein</fullName>
    </submittedName>
</protein>
<name>A0ACC1HQI3_9FUNG</name>
<accession>A0ACC1HQI3</accession>
<dbReference type="EMBL" id="JAMZIH010000915">
    <property type="protein sequence ID" value="KAJ1678712.1"/>
    <property type="molecule type" value="Genomic_DNA"/>
</dbReference>
<sequence length="70" mass="7801">IMGYDQVMVMECGKVIEMGPPLELLENEHSAFHAMCQDTGEFELLKLLAQSAKALAESQSDPKKSKFSRI</sequence>
<comment type="caution">
    <text evidence="1">The sequence shown here is derived from an EMBL/GenBank/DDBJ whole genome shotgun (WGS) entry which is preliminary data.</text>
</comment>
<evidence type="ECO:0000313" key="2">
    <source>
        <dbReference type="Proteomes" id="UP001145114"/>
    </source>
</evidence>
<evidence type="ECO:0000313" key="1">
    <source>
        <dbReference type="EMBL" id="KAJ1678712.1"/>
    </source>
</evidence>
<gene>
    <name evidence="1" type="ORF">EV182_003495</name>
</gene>